<dbReference type="Proteomes" id="UP000276776">
    <property type="component" value="Unassembled WGS sequence"/>
</dbReference>
<evidence type="ECO:0000256" key="2">
    <source>
        <dbReference type="ARBA" id="ARBA00007965"/>
    </source>
</evidence>
<proteinExistence type="inferred from homology"/>
<dbReference type="AlphaFoldDB" id="A0A0N5DA94"/>
<keyword evidence="9" id="KW-1185">Reference proteome</keyword>
<dbReference type="EMBL" id="UYYF01004962">
    <property type="protein sequence ID" value="VDN07743.1"/>
    <property type="molecule type" value="Genomic_DNA"/>
</dbReference>
<feature type="transmembrane region" description="Helical" evidence="7">
    <location>
        <begin position="160"/>
        <end position="182"/>
    </location>
</feature>
<dbReference type="OMA" id="KYKFRNT"/>
<evidence type="ECO:0000256" key="6">
    <source>
        <dbReference type="ARBA" id="ARBA00023136"/>
    </source>
</evidence>
<feature type="transmembrane region" description="Helical" evidence="7">
    <location>
        <begin position="377"/>
        <end position="398"/>
    </location>
</feature>
<evidence type="ECO:0000256" key="1">
    <source>
        <dbReference type="ARBA" id="ARBA00004141"/>
    </source>
</evidence>
<dbReference type="Pfam" id="PF01733">
    <property type="entry name" value="Nucleoside_tran"/>
    <property type="match status" value="1"/>
</dbReference>
<dbReference type="GO" id="GO:0005337">
    <property type="term" value="F:nucleoside transmembrane transporter activity"/>
    <property type="evidence" value="ECO:0007669"/>
    <property type="project" value="InterPro"/>
</dbReference>
<reference evidence="10" key="1">
    <citation type="submission" date="2017-02" db="UniProtKB">
        <authorList>
            <consortium name="WormBaseParasite"/>
        </authorList>
    </citation>
    <scope>IDENTIFICATION</scope>
</reference>
<dbReference type="PRINTS" id="PR01130">
    <property type="entry name" value="DERENTRNSPRT"/>
</dbReference>
<accession>A0A0N5DA94</accession>
<keyword evidence="5 7" id="KW-1133">Transmembrane helix</keyword>
<feature type="transmembrane region" description="Helical" evidence="7">
    <location>
        <begin position="418"/>
        <end position="440"/>
    </location>
</feature>
<dbReference type="InterPro" id="IPR002259">
    <property type="entry name" value="Eqnu_transpt"/>
</dbReference>
<keyword evidence="6 7" id="KW-0472">Membrane</keyword>
<sequence>MNVDEMLVFTAFLFISTTSLLPWNLFMNAHEYYHYKLRNISDHRNESLIREDNVTDLQRSYEGWITLISGFSCTLGSAVNFLTTGRVKNSFRIRAGHATVLLALIPTVLLTYINTDKSQLTFFWCSMVLSGFASFGSIGLIGCGLLGFSAKYPQKCVQAVMIGQSVAGILSSLLSIVCQFLTTSDILNGRFFFFIACVWTVVSVLIYESLIRSKKMEAQLAWEVDNIDGLSGQRLLDPLGNDFEDEPPLQLRSVQTNSFSDDVKLVWSKTNVEWWAGFVVIAGTLSAFPALSSLVQTTAKNLIWKSRADICDKHCLLISGIQIISGFLLDLSQDYVKMGILRVNQKVLVIFSLLRLLTIPLFFFCNINPRRHSTTFFTSDIAFITIMTVFSFSNGFLYTTATVNATNKVRQESRELTGSIFGFMGVISTLCGSLIGLLLVNII</sequence>
<dbReference type="OrthoDB" id="1856718at2759"/>
<evidence type="ECO:0000313" key="9">
    <source>
        <dbReference type="Proteomes" id="UP000276776"/>
    </source>
</evidence>
<dbReference type="PANTHER" id="PTHR10332">
    <property type="entry name" value="EQUILIBRATIVE NUCLEOSIDE TRANSPORTER"/>
    <property type="match status" value="1"/>
</dbReference>
<feature type="transmembrane region" description="Helical" evidence="7">
    <location>
        <begin position="64"/>
        <end position="83"/>
    </location>
</feature>
<feature type="transmembrane region" description="Helical" evidence="7">
    <location>
        <begin position="274"/>
        <end position="295"/>
    </location>
</feature>
<protein>
    <submittedName>
        <fullName evidence="10">Equilibrative nucleoside transporter 1</fullName>
    </submittedName>
</protein>
<dbReference type="GO" id="GO:0005886">
    <property type="term" value="C:plasma membrane"/>
    <property type="evidence" value="ECO:0007669"/>
    <property type="project" value="TreeGrafter"/>
</dbReference>
<evidence type="ECO:0000313" key="8">
    <source>
        <dbReference type="EMBL" id="VDN07743.1"/>
    </source>
</evidence>
<evidence type="ECO:0000256" key="4">
    <source>
        <dbReference type="ARBA" id="ARBA00022692"/>
    </source>
</evidence>
<comment type="subcellular location">
    <subcellularLocation>
        <location evidence="1">Membrane</location>
        <topology evidence="1">Multi-pass membrane protein</topology>
    </subcellularLocation>
</comment>
<name>A0A0N5DA94_THECL</name>
<keyword evidence="3" id="KW-0813">Transport</keyword>
<feature type="transmembrane region" description="Helical" evidence="7">
    <location>
        <begin position="188"/>
        <end position="207"/>
    </location>
</feature>
<dbReference type="SUPFAM" id="SSF103473">
    <property type="entry name" value="MFS general substrate transporter"/>
    <property type="match status" value="1"/>
</dbReference>
<dbReference type="PANTHER" id="PTHR10332:SF88">
    <property type="entry name" value="EQUILIBRATIVE NUCLEOSIDE TRANSPORTER 1, ISOFORM A"/>
    <property type="match status" value="1"/>
</dbReference>
<evidence type="ECO:0000256" key="5">
    <source>
        <dbReference type="ARBA" id="ARBA00022989"/>
    </source>
</evidence>
<evidence type="ECO:0000256" key="3">
    <source>
        <dbReference type="ARBA" id="ARBA00022448"/>
    </source>
</evidence>
<keyword evidence="4 7" id="KW-0812">Transmembrane</keyword>
<evidence type="ECO:0000313" key="10">
    <source>
        <dbReference type="WBParaSite" id="TCLT_0001008101-mRNA-1"/>
    </source>
</evidence>
<dbReference type="WBParaSite" id="TCLT_0001008101-mRNA-1">
    <property type="protein sequence ID" value="TCLT_0001008101-mRNA-1"/>
    <property type="gene ID" value="TCLT_0001008101"/>
</dbReference>
<gene>
    <name evidence="8" type="ORF">TCLT_LOCUS10070</name>
</gene>
<feature type="transmembrane region" description="Helical" evidence="7">
    <location>
        <begin position="7"/>
        <end position="26"/>
    </location>
</feature>
<feature type="transmembrane region" description="Helical" evidence="7">
    <location>
        <begin position="95"/>
        <end position="115"/>
    </location>
</feature>
<comment type="similarity">
    <text evidence="2">Belongs to the SLC29A/ENT transporter (TC 2.A.57) family.</text>
</comment>
<reference evidence="8 9" key="2">
    <citation type="submission" date="2018-11" db="EMBL/GenBank/DDBJ databases">
        <authorList>
            <consortium name="Pathogen Informatics"/>
        </authorList>
    </citation>
    <scope>NUCLEOTIDE SEQUENCE [LARGE SCALE GENOMIC DNA]</scope>
</reference>
<dbReference type="InterPro" id="IPR036259">
    <property type="entry name" value="MFS_trans_sf"/>
</dbReference>
<feature type="transmembrane region" description="Helical" evidence="7">
    <location>
        <begin position="347"/>
        <end position="365"/>
    </location>
</feature>
<feature type="transmembrane region" description="Helical" evidence="7">
    <location>
        <begin position="121"/>
        <end position="148"/>
    </location>
</feature>
<evidence type="ECO:0000256" key="7">
    <source>
        <dbReference type="SAM" id="Phobius"/>
    </source>
</evidence>
<organism evidence="10">
    <name type="scientific">Thelazia callipaeda</name>
    <name type="common">Oriental eyeworm</name>
    <name type="synonym">Parasitic nematode</name>
    <dbReference type="NCBI Taxonomy" id="103827"/>
    <lineage>
        <taxon>Eukaryota</taxon>
        <taxon>Metazoa</taxon>
        <taxon>Ecdysozoa</taxon>
        <taxon>Nematoda</taxon>
        <taxon>Chromadorea</taxon>
        <taxon>Rhabditida</taxon>
        <taxon>Spirurina</taxon>
        <taxon>Spiruromorpha</taxon>
        <taxon>Thelazioidea</taxon>
        <taxon>Thelaziidae</taxon>
        <taxon>Thelazia</taxon>
    </lineage>
</organism>